<sequence>MADQEDVRKIALELPEVREAEDRFAFSVDRRGFAWGWLERPDPKKKRVTNPEVLVVRVADEGEKQSLLAADPAKFFTEPHYANYPAILVRLPAITPAELRELLTDAWRLQAPKSVITAFDQA</sequence>
<keyword evidence="2" id="KW-1185">Reference proteome</keyword>
<organism evidence="1 2">
    <name type="scientific">Kribbella orskensis</name>
    <dbReference type="NCBI Taxonomy" id="2512216"/>
    <lineage>
        <taxon>Bacteria</taxon>
        <taxon>Bacillati</taxon>
        <taxon>Actinomycetota</taxon>
        <taxon>Actinomycetes</taxon>
        <taxon>Propionibacteriales</taxon>
        <taxon>Kribbellaceae</taxon>
        <taxon>Kribbella</taxon>
    </lineage>
</organism>
<comment type="caution">
    <text evidence="1">The sequence shown here is derived from an EMBL/GenBank/DDBJ whole genome shotgun (WGS) entry which is preliminary data.</text>
</comment>
<dbReference type="Pfam" id="PF04237">
    <property type="entry name" value="YjbR"/>
    <property type="match status" value="1"/>
</dbReference>
<evidence type="ECO:0000313" key="2">
    <source>
        <dbReference type="Proteomes" id="UP000295818"/>
    </source>
</evidence>
<dbReference type="RefSeq" id="WP_132189493.1">
    <property type="nucleotide sequence ID" value="NZ_SLWM01000006.1"/>
</dbReference>
<reference evidence="1 2" key="1">
    <citation type="journal article" date="2015" name="Stand. Genomic Sci.">
        <title>Genomic Encyclopedia of Bacterial and Archaeal Type Strains, Phase III: the genomes of soil and plant-associated and newly described type strains.</title>
        <authorList>
            <person name="Whitman W.B."/>
            <person name="Woyke T."/>
            <person name="Klenk H.P."/>
            <person name="Zhou Y."/>
            <person name="Lilburn T.G."/>
            <person name="Beck B.J."/>
            <person name="De Vos P."/>
            <person name="Vandamme P."/>
            <person name="Eisen J.A."/>
            <person name="Garrity G."/>
            <person name="Hugenholtz P."/>
            <person name="Kyrpides N.C."/>
        </authorList>
    </citation>
    <scope>NUCLEOTIDE SEQUENCE [LARGE SCALE GENOMIC DNA]</scope>
    <source>
        <strain evidence="1 2">VKM Ac-2538</strain>
    </source>
</reference>
<dbReference type="InterPro" id="IPR058532">
    <property type="entry name" value="YjbR/MT2646/Rv2570-like"/>
</dbReference>
<dbReference type="Proteomes" id="UP000295818">
    <property type="component" value="Unassembled WGS sequence"/>
</dbReference>
<dbReference type="InterPro" id="IPR038056">
    <property type="entry name" value="YjbR-like_sf"/>
</dbReference>
<dbReference type="EMBL" id="SLWM01000006">
    <property type="protein sequence ID" value="TCO22765.1"/>
    <property type="molecule type" value="Genomic_DNA"/>
</dbReference>
<proteinExistence type="predicted"/>
<accession>A0ABY2BMN1</accession>
<dbReference type="SUPFAM" id="SSF142906">
    <property type="entry name" value="YjbR-like"/>
    <property type="match status" value="1"/>
</dbReference>
<protein>
    <recommendedName>
        <fullName evidence="3">MmcQ/YjbR family DNA-binding protein</fullName>
    </recommendedName>
</protein>
<gene>
    <name evidence="1" type="ORF">EV644_10672</name>
</gene>
<evidence type="ECO:0000313" key="1">
    <source>
        <dbReference type="EMBL" id="TCO22765.1"/>
    </source>
</evidence>
<evidence type="ECO:0008006" key="3">
    <source>
        <dbReference type="Google" id="ProtNLM"/>
    </source>
</evidence>
<name>A0ABY2BMN1_9ACTN</name>